<name>A0A8S4B2S8_9TELE</name>
<dbReference type="GO" id="GO:0005827">
    <property type="term" value="C:polar microtubule"/>
    <property type="evidence" value="ECO:0007669"/>
    <property type="project" value="TreeGrafter"/>
</dbReference>
<evidence type="ECO:0000259" key="4">
    <source>
        <dbReference type="PROSITE" id="PS50097"/>
    </source>
</evidence>
<dbReference type="SMART" id="SM00612">
    <property type="entry name" value="Kelch"/>
    <property type="match status" value="6"/>
</dbReference>
<dbReference type="InterPro" id="IPR017096">
    <property type="entry name" value="BTB-kelch_protein"/>
</dbReference>
<dbReference type="PANTHER" id="PTHR45632">
    <property type="entry name" value="LD33804P"/>
    <property type="match status" value="1"/>
</dbReference>
<dbReference type="Pfam" id="PF24681">
    <property type="entry name" value="Kelch_KLHDC2_KLHL20_DRC7"/>
    <property type="match status" value="1"/>
</dbReference>
<dbReference type="Pfam" id="PF01344">
    <property type="entry name" value="Kelch_1"/>
    <property type="match status" value="2"/>
</dbReference>
<dbReference type="GO" id="GO:0005829">
    <property type="term" value="C:cytosol"/>
    <property type="evidence" value="ECO:0007669"/>
    <property type="project" value="TreeGrafter"/>
</dbReference>
<dbReference type="InterPro" id="IPR011333">
    <property type="entry name" value="SKP1/BTB/POZ_sf"/>
</dbReference>
<feature type="compositionally biased region" description="Basic and acidic residues" evidence="3">
    <location>
        <begin position="1"/>
        <end position="10"/>
    </location>
</feature>
<evidence type="ECO:0000256" key="1">
    <source>
        <dbReference type="ARBA" id="ARBA00022441"/>
    </source>
</evidence>
<dbReference type="Proteomes" id="UP000677803">
    <property type="component" value="Unassembled WGS sequence"/>
</dbReference>
<evidence type="ECO:0000313" key="6">
    <source>
        <dbReference type="Proteomes" id="UP000677803"/>
    </source>
</evidence>
<dbReference type="SMART" id="SM00875">
    <property type="entry name" value="BACK"/>
    <property type="match status" value="1"/>
</dbReference>
<dbReference type="SUPFAM" id="SSF117281">
    <property type="entry name" value="Kelch motif"/>
    <property type="match status" value="1"/>
</dbReference>
<dbReference type="SMART" id="SM00225">
    <property type="entry name" value="BTB"/>
    <property type="match status" value="1"/>
</dbReference>
<dbReference type="SUPFAM" id="SSF54695">
    <property type="entry name" value="POZ domain"/>
    <property type="match status" value="1"/>
</dbReference>
<evidence type="ECO:0000256" key="2">
    <source>
        <dbReference type="ARBA" id="ARBA00022737"/>
    </source>
</evidence>
<dbReference type="EMBL" id="CAJRST010011112">
    <property type="protein sequence ID" value="CAG5920765.1"/>
    <property type="molecule type" value="Genomic_DNA"/>
</dbReference>
<dbReference type="InterPro" id="IPR006652">
    <property type="entry name" value="Kelch_1"/>
</dbReference>
<dbReference type="Gene3D" id="3.30.710.10">
    <property type="entry name" value="Potassium Channel Kv1.1, Chain A"/>
    <property type="match status" value="1"/>
</dbReference>
<evidence type="ECO:0000256" key="3">
    <source>
        <dbReference type="SAM" id="MobiDB-lite"/>
    </source>
</evidence>
<gene>
    <name evidence="5" type="ORF">MMEN_LOCUS10323</name>
</gene>
<feature type="compositionally biased region" description="Low complexity" evidence="3">
    <location>
        <begin position="14"/>
        <end position="23"/>
    </location>
</feature>
<dbReference type="Pfam" id="PF07707">
    <property type="entry name" value="BACK"/>
    <property type="match status" value="1"/>
</dbReference>
<dbReference type="GO" id="GO:0031463">
    <property type="term" value="C:Cul3-RING ubiquitin ligase complex"/>
    <property type="evidence" value="ECO:0007669"/>
    <property type="project" value="TreeGrafter"/>
</dbReference>
<dbReference type="InterPro" id="IPR000210">
    <property type="entry name" value="BTB/POZ_dom"/>
</dbReference>
<evidence type="ECO:0000313" key="5">
    <source>
        <dbReference type="EMBL" id="CAG5920765.1"/>
    </source>
</evidence>
<dbReference type="PANTHER" id="PTHR45632:SF5">
    <property type="entry name" value="KELCH-LIKE PROTEIN 22"/>
    <property type="match status" value="1"/>
</dbReference>
<dbReference type="PIRSF" id="PIRSF037037">
    <property type="entry name" value="Kelch-like_protein_gigaxonin"/>
    <property type="match status" value="1"/>
</dbReference>
<keyword evidence="2" id="KW-0677">Repeat</keyword>
<dbReference type="InterPro" id="IPR011705">
    <property type="entry name" value="BACK"/>
</dbReference>
<organism evidence="5 6">
    <name type="scientific">Menidia menidia</name>
    <name type="common">Atlantic silverside</name>
    <dbReference type="NCBI Taxonomy" id="238744"/>
    <lineage>
        <taxon>Eukaryota</taxon>
        <taxon>Metazoa</taxon>
        <taxon>Chordata</taxon>
        <taxon>Craniata</taxon>
        <taxon>Vertebrata</taxon>
        <taxon>Euteleostomi</taxon>
        <taxon>Actinopterygii</taxon>
        <taxon>Neopterygii</taxon>
        <taxon>Teleostei</taxon>
        <taxon>Neoteleostei</taxon>
        <taxon>Acanthomorphata</taxon>
        <taxon>Ovalentaria</taxon>
        <taxon>Atherinomorphae</taxon>
        <taxon>Atheriniformes</taxon>
        <taxon>Atherinopsidae</taxon>
        <taxon>Menidiinae</taxon>
        <taxon>Menidia</taxon>
    </lineage>
</organism>
<accession>A0A8S4B2S8</accession>
<dbReference type="InterPro" id="IPR015915">
    <property type="entry name" value="Kelch-typ_b-propeller"/>
</dbReference>
<dbReference type="AlphaFoldDB" id="A0A8S4B2S8"/>
<comment type="caution">
    <text evidence="5">The sequence shown here is derived from an EMBL/GenBank/DDBJ whole genome shotgun (WGS) entry which is preliminary data.</text>
</comment>
<dbReference type="GO" id="GO:1904263">
    <property type="term" value="P:positive regulation of TORC1 signaling"/>
    <property type="evidence" value="ECO:0007669"/>
    <property type="project" value="TreeGrafter"/>
</dbReference>
<dbReference type="Pfam" id="PF00651">
    <property type="entry name" value="BTB"/>
    <property type="match status" value="1"/>
</dbReference>
<protein>
    <submittedName>
        <fullName evidence="5">(Atlantic silverside) hypothetical protein</fullName>
    </submittedName>
</protein>
<dbReference type="OrthoDB" id="45365at2759"/>
<dbReference type="Gene3D" id="1.25.40.420">
    <property type="match status" value="1"/>
</dbReference>
<keyword evidence="1" id="KW-0880">Kelch repeat</keyword>
<reference evidence="5" key="1">
    <citation type="submission" date="2021-05" db="EMBL/GenBank/DDBJ databases">
        <authorList>
            <person name="Tigano A."/>
        </authorList>
    </citation>
    <scope>NUCLEOTIDE SEQUENCE</scope>
</reference>
<dbReference type="GO" id="GO:0006513">
    <property type="term" value="P:protein monoubiquitination"/>
    <property type="evidence" value="ECO:0007669"/>
    <property type="project" value="TreeGrafter"/>
</dbReference>
<dbReference type="GO" id="GO:0072686">
    <property type="term" value="C:mitotic spindle"/>
    <property type="evidence" value="ECO:0007669"/>
    <property type="project" value="TreeGrafter"/>
</dbReference>
<sequence length="681" mass="76487">MKPERRRLAVAEDGALSPAAGRAGSSGGPGRRLFKCSDHTGRLLDGLLSLRDSDVLFDVVLVVEGRPIQAHRILLAACCDYFRGMFAGGLREMQQKEIPIHGVSYVAMKKILDFIYTSELELDLECVHEVLIAATLVQLENVISFCCDFLYSWMDESNILEVHHLADLYGLQQLKDRIHFYILQNIQTLSRADEYRQLPQDEVFRALSSDQLQVSSENEVYEAALHYHYSPEEVETDQVYLQVSSKDKLKMIDAVRFCLIEKQVLQRLHGRLKPCPLQDSVWSALQYHEQELWQPVLQSALTQPRSTFHCVLGFGGMFSSSSGGDIAHLFQVFHPSWGEWRTLSAAHAPRMSNQGVAVLNNFVYLIGGDKNSSGFRAENRCWRYDPRHNSWCCIQPLQQQHADHCVCVLAGHIYAIGGRDYSSELDSVERYDPHTNKWEFVTPLRREVGSKMEKNKPCVCDTAVGPHDGARWSAAGLLAFPSDRLHLRLQVYAHAGAAVDGKIYVTCGRRGMAYLKETQCFDPAANQWTACAEGPVERAWHGMAAVNGRVYVIGGSNDERGHRRDVLKVACFNPTANSWSLMSPLPSGHGEPGVAVLHGRIYVLGGRSHDKGNRMKYVHVYDAEADEWENEMEFKERVSGLAACVALMPPAVIAQARSWEQRTKASWEELNMDSSEASSED</sequence>
<proteinExistence type="predicted"/>
<dbReference type="GO" id="GO:0043161">
    <property type="term" value="P:proteasome-mediated ubiquitin-dependent protein catabolic process"/>
    <property type="evidence" value="ECO:0007669"/>
    <property type="project" value="TreeGrafter"/>
</dbReference>
<feature type="domain" description="BTB" evidence="4">
    <location>
        <begin position="57"/>
        <end position="124"/>
    </location>
</feature>
<feature type="region of interest" description="Disordered" evidence="3">
    <location>
        <begin position="1"/>
        <end position="29"/>
    </location>
</feature>
<dbReference type="PROSITE" id="PS50097">
    <property type="entry name" value="BTB"/>
    <property type="match status" value="1"/>
</dbReference>
<keyword evidence="6" id="KW-1185">Reference proteome</keyword>
<dbReference type="Gene3D" id="2.120.10.80">
    <property type="entry name" value="Kelch-type beta propeller"/>
    <property type="match status" value="2"/>
</dbReference>
<dbReference type="GO" id="GO:0005634">
    <property type="term" value="C:nucleus"/>
    <property type="evidence" value="ECO:0007669"/>
    <property type="project" value="TreeGrafter"/>
</dbReference>